<name>A0A3B6KIR8_WHEAT</name>
<dbReference type="CDD" id="cd17039">
    <property type="entry name" value="Ubl_ubiquitin_like"/>
    <property type="match status" value="1"/>
</dbReference>
<dbReference type="AlphaFoldDB" id="A0A3B6KIR8"/>
<dbReference type="PRINTS" id="PR00348">
    <property type="entry name" value="UBIQUITIN"/>
</dbReference>
<proteinExistence type="predicted"/>
<dbReference type="GO" id="GO:0003729">
    <property type="term" value="F:mRNA binding"/>
    <property type="evidence" value="ECO:0007669"/>
    <property type="project" value="UniProtKB-ARBA"/>
</dbReference>
<protein>
    <recommendedName>
        <fullName evidence="2">Ubiquitin-like domain-containing protein</fullName>
    </recommendedName>
</protein>
<dbReference type="PANTHER" id="PTHR10666">
    <property type="entry name" value="UBIQUITIN"/>
    <property type="match status" value="1"/>
</dbReference>
<dbReference type="SMART" id="SM00213">
    <property type="entry name" value="UBQ"/>
    <property type="match status" value="2"/>
</dbReference>
<dbReference type="STRING" id="4565.A0A3B6KIR8"/>
<sequence length="170" mass="18821">MADIVAGKSGRTITLEVDGSDTIYSFKAKILDEEAIPPGNQRLFNGKKLLEDECTLDYYGMKSESVLYVSSRQPRRNRVRLYINTLRGKTITSVTVWSSTIIGNVKAKIHDETGIPPSQQCLFFNGTLLEDGRTLEDYNIETESTLRLKLAIPGAPSPRCQLAIPLLGGK</sequence>
<evidence type="ECO:0000259" key="2">
    <source>
        <dbReference type="PROSITE" id="PS50053"/>
    </source>
</evidence>
<dbReference type="InterPro" id="IPR000626">
    <property type="entry name" value="Ubiquitin-like_dom"/>
</dbReference>
<dbReference type="GO" id="GO:0031625">
    <property type="term" value="F:ubiquitin protein ligase binding"/>
    <property type="evidence" value="ECO:0000318"/>
    <property type="project" value="GO_Central"/>
</dbReference>
<dbReference type="InterPro" id="IPR050158">
    <property type="entry name" value="Ubiquitin_ubiquitin-like"/>
</dbReference>
<dbReference type="OrthoDB" id="428577at2759"/>
<dbReference type="OMA" id="AIPPGNQ"/>
<dbReference type="GO" id="GO:0019941">
    <property type="term" value="P:modification-dependent protein catabolic process"/>
    <property type="evidence" value="ECO:0000318"/>
    <property type="project" value="GO_Central"/>
</dbReference>
<dbReference type="InterPro" id="IPR019956">
    <property type="entry name" value="Ubiquitin_dom"/>
</dbReference>
<dbReference type="EnsemblPlants" id="TraesCS5A02G292600.1">
    <property type="protein sequence ID" value="TraesCS5A02G292600.1.cds1"/>
    <property type="gene ID" value="TraesCS5A02G292600"/>
</dbReference>
<keyword evidence="1" id="KW-1017">Isopeptide bond</keyword>
<keyword evidence="4" id="KW-1185">Reference proteome</keyword>
<dbReference type="GO" id="GO:0005634">
    <property type="term" value="C:nucleus"/>
    <property type="evidence" value="ECO:0000318"/>
    <property type="project" value="GO_Central"/>
</dbReference>
<organism evidence="3">
    <name type="scientific">Triticum aestivum</name>
    <name type="common">Wheat</name>
    <dbReference type="NCBI Taxonomy" id="4565"/>
    <lineage>
        <taxon>Eukaryota</taxon>
        <taxon>Viridiplantae</taxon>
        <taxon>Streptophyta</taxon>
        <taxon>Embryophyta</taxon>
        <taxon>Tracheophyta</taxon>
        <taxon>Spermatophyta</taxon>
        <taxon>Magnoliopsida</taxon>
        <taxon>Liliopsida</taxon>
        <taxon>Poales</taxon>
        <taxon>Poaceae</taxon>
        <taxon>BOP clade</taxon>
        <taxon>Pooideae</taxon>
        <taxon>Triticodae</taxon>
        <taxon>Triticeae</taxon>
        <taxon>Triticinae</taxon>
        <taxon>Triticum</taxon>
    </lineage>
</organism>
<dbReference type="GO" id="GO:0016567">
    <property type="term" value="P:protein ubiquitination"/>
    <property type="evidence" value="ECO:0000318"/>
    <property type="project" value="GO_Central"/>
</dbReference>
<evidence type="ECO:0000313" key="4">
    <source>
        <dbReference type="Proteomes" id="UP000019116"/>
    </source>
</evidence>
<dbReference type="GO" id="GO:0031386">
    <property type="term" value="F:protein tag activity"/>
    <property type="evidence" value="ECO:0000318"/>
    <property type="project" value="GO_Central"/>
</dbReference>
<dbReference type="Gramene" id="TraesCS5A03G0714100.1">
    <property type="protein sequence ID" value="TraesCS5A03G0714100.1.CDS1"/>
    <property type="gene ID" value="TraesCS5A03G0714100"/>
</dbReference>
<dbReference type="PROSITE" id="PS50053">
    <property type="entry name" value="UBIQUITIN_2"/>
    <property type="match status" value="2"/>
</dbReference>
<dbReference type="Gramene" id="TraesRN5A0100726900.1">
    <property type="protein sequence ID" value="TraesRN5A0100726900.1"/>
    <property type="gene ID" value="TraesRN5A0100726900"/>
</dbReference>
<feature type="domain" description="Ubiquitin-like" evidence="2">
    <location>
        <begin position="1"/>
        <end position="76"/>
    </location>
</feature>
<accession>A0A3B6KIR8</accession>
<evidence type="ECO:0000313" key="3">
    <source>
        <dbReference type="EnsemblPlants" id="TraesCS5A02G292600.1.cds1"/>
    </source>
</evidence>
<dbReference type="Proteomes" id="UP000019116">
    <property type="component" value="Chromosome 5A"/>
</dbReference>
<dbReference type="SMR" id="A0A3B6KIR8"/>
<dbReference type="Pfam" id="PF00240">
    <property type="entry name" value="ubiquitin"/>
    <property type="match status" value="2"/>
</dbReference>
<dbReference type="SUPFAM" id="SSF54236">
    <property type="entry name" value="Ubiquitin-like"/>
    <property type="match status" value="2"/>
</dbReference>
<dbReference type="GO" id="GO:0005737">
    <property type="term" value="C:cytoplasm"/>
    <property type="evidence" value="ECO:0000318"/>
    <property type="project" value="GO_Central"/>
</dbReference>
<reference evidence="3" key="1">
    <citation type="submission" date="2018-08" db="EMBL/GenBank/DDBJ databases">
        <authorList>
            <person name="Rossello M."/>
        </authorList>
    </citation>
    <scope>NUCLEOTIDE SEQUENCE [LARGE SCALE GENOMIC DNA]</scope>
    <source>
        <strain evidence="3">cv. Chinese Spring</strain>
    </source>
</reference>
<feature type="domain" description="Ubiquitin-like" evidence="2">
    <location>
        <begin position="79"/>
        <end position="155"/>
    </location>
</feature>
<dbReference type="Gene3D" id="3.10.20.90">
    <property type="entry name" value="Phosphatidylinositol 3-kinase Catalytic Subunit, Chain A, domain 1"/>
    <property type="match status" value="2"/>
</dbReference>
<dbReference type="InterPro" id="IPR029071">
    <property type="entry name" value="Ubiquitin-like_domsf"/>
</dbReference>
<dbReference type="Gramene" id="TraesCS5A02G292600.1">
    <property type="protein sequence ID" value="TraesCS5A02G292600.1.cds1"/>
    <property type="gene ID" value="TraesCS5A02G292600"/>
</dbReference>
<evidence type="ECO:0000256" key="1">
    <source>
        <dbReference type="ARBA" id="ARBA00022499"/>
    </source>
</evidence>
<reference evidence="3" key="2">
    <citation type="submission" date="2018-10" db="UniProtKB">
        <authorList>
            <consortium name="EnsemblPlants"/>
        </authorList>
    </citation>
    <scope>IDENTIFICATION</scope>
</reference>